<name>A0A1P7ZCQ0_CONBE</name>
<organism evidence="2">
    <name type="scientific">Conus betulinus</name>
    <name type="common">Beech cone</name>
    <dbReference type="NCBI Taxonomy" id="89764"/>
    <lineage>
        <taxon>Eukaryota</taxon>
        <taxon>Metazoa</taxon>
        <taxon>Spiralia</taxon>
        <taxon>Lophotrochozoa</taxon>
        <taxon>Mollusca</taxon>
        <taxon>Gastropoda</taxon>
        <taxon>Caenogastropoda</taxon>
        <taxon>Neogastropoda</taxon>
        <taxon>Conoidea</taxon>
        <taxon>Conidae</taxon>
        <taxon>Conus</taxon>
        <taxon>Dendroconus</taxon>
    </lineage>
</organism>
<evidence type="ECO:0000313" key="2">
    <source>
        <dbReference type="EMBL" id="ALM87491.1"/>
    </source>
</evidence>
<feature type="signal peptide" evidence="1">
    <location>
        <begin position="1"/>
        <end position="23"/>
    </location>
</feature>
<proteinExistence type="evidence at transcript level"/>
<accession>A0A1P7ZCQ0</accession>
<dbReference type="EMBL" id="KP644535">
    <property type="protein sequence ID" value="ALM87491.1"/>
    <property type="molecule type" value="mRNA"/>
</dbReference>
<dbReference type="AlphaFoldDB" id="A0A1P7ZCQ0"/>
<reference evidence="2" key="1">
    <citation type="submission" date="2015-01" db="EMBL/GenBank/DDBJ databases">
        <title>A model to identify novel conotoxins from transcriptomics based on NON-BLAST algorithm.</title>
        <authorList>
            <person name="Lu A."/>
            <person name="Wang Z."/>
        </authorList>
    </citation>
    <scope>NUCLEOTIDE SEQUENCE</scope>
</reference>
<evidence type="ECO:0000256" key="1">
    <source>
        <dbReference type="SAM" id="SignalP"/>
    </source>
</evidence>
<feature type="chain" id="PRO_5012546368" evidence="1">
    <location>
        <begin position="24"/>
        <end position="93"/>
    </location>
</feature>
<keyword evidence="1" id="KW-0732">Signal</keyword>
<protein>
    <submittedName>
        <fullName evidence="2">Conotoxin</fullName>
    </submittedName>
</protein>
<sequence>MPGSRVALLAFLLLLSLVTNLQGGGEGQTMYQDKHRQTMRKLSTLGRKLKRNDPCELDSPVGDDCTGTQICCTPPGSLSGECKETSECQLGRR</sequence>